<reference evidence="2 3" key="1">
    <citation type="submission" date="2011-10" db="EMBL/GenBank/DDBJ databases">
        <title>The Improved High-Quality Draft genome of Leptonema illini DSM 21528.</title>
        <authorList>
            <consortium name="US DOE Joint Genome Institute (JGI-PGF)"/>
            <person name="Lucas S."/>
            <person name="Copeland A."/>
            <person name="Lapidus A."/>
            <person name="Glavina del Rio T."/>
            <person name="Dalin E."/>
            <person name="Tice H."/>
            <person name="Bruce D."/>
            <person name="Goodwin L."/>
            <person name="Pitluck S."/>
            <person name="Peters L."/>
            <person name="Mikhailova N."/>
            <person name="Held B."/>
            <person name="Kyrpides N."/>
            <person name="Mavromatis K."/>
            <person name="Ivanova N."/>
            <person name="Markowitz V."/>
            <person name="Cheng J.-F."/>
            <person name="Hugenholtz P."/>
            <person name="Woyke T."/>
            <person name="Wu D."/>
            <person name="Gronow S."/>
            <person name="Wellnitz S."/>
            <person name="Brambilla E.-M."/>
            <person name="Klenk H.-P."/>
            <person name="Eisen J.A."/>
        </authorList>
    </citation>
    <scope>NUCLEOTIDE SEQUENCE [LARGE SCALE GENOMIC DNA]</scope>
    <source>
        <strain evidence="2 3">DSM 21528</strain>
    </source>
</reference>
<evidence type="ECO:0000313" key="2">
    <source>
        <dbReference type="EMBL" id="EHQ04622.1"/>
    </source>
</evidence>
<dbReference type="RefSeq" id="WP_002775841.1">
    <property type="nucleotide sequence ID" value="NZ_JH597775.1"/>
</dbReference>
<keyword evidence="3" id="KW-1185">Reference proteome</keyword>
<dbReference type="InterPro" id="IPR027417">
    <property type="entry name" value="P-loop_NTPase"/>
</dbReference>
<dbReference type="PANTHER" id="PTHR13696:SF99">
    <property type="entry name" value="COBYRINIC ACID AC-DIAMIDE SYNTHASE"/>
    <property type="match status" value="1"/>
</dbReference>
<protein>
    <submittedName>
        <fullName evidence="2">Cobyrinic acid ac-diamide synthase</fullName>
    </submittedName>
</protein>
<evidence type="ECO:0000313" key="3">
    <source>
        <dbReference type="Proteomes" id="UP000005737"/>
    </source>
</evidence>
<organism evidence="2 3">
    <name type="scientific">Leptonema illini DSM 21528</name>
    <dbReference type="NCBI Taxonomy" id="929563"/>
    <lineage>
        <taxon>Bacteria</taxon>
        <taxon>Pseudomonadati</taxon>
        <taxon>Spirochaetota</taxon>
        <taxon>Spirochaetia</taxon>
        <taxon>Leptospirales</taxon>
        <taxon>Leptospiraceae</taxon>
        <taxon>Leptonema</taxon>
    </lineage>
</organism>
<gene>
    <name evidence="2" type="ORF">Lepil_4144</name>
</gene>
<name>H2CLL1_9LEPT</name>
<dbReference type="InterPro" id="IPR050678">
    <property type="entry name" value="DNA_Partitioning_ATPase"/>
</dbReference>
<sequence>MKRIAVASLKGGVGKTAVSALLSRALARLTGKPVLAVDLDHNNNLTDYFLRNVDADVIESANVYHVLTGRRKLHDCIYETGKAGETGGDAACNDACVSVLPATPYLSRCGVELVRDPGAVLRFARMIKDSGYETVVLDTPPALSFELTCALYSSCTVLSPFSFSRWTVQGYQLLRDEIAGVAEATWHRPALRALPVQVNDTQAKKLRMTGIEGMLSSVIHRSAAIKSACDSGKPLKEGSRSYEEFLSLAEELV</sequence>
<proteinExistence type="predicted"/>
<dbReference type="STRING" id="183.GCA_002009735_04103"/>
<dbReference type="SUPFAM" id="SSF52540">
    <property type="entry name" value="P-loop containing nucleoside triphosphate hydrolases"/>
    <property type="match status" value="1"/>
</dbReference>
<dbReference type="Pfam" id="PF13614">
    <property type="entry name" value="AAA_31"/>
    <property type="match status" value="1"/>
</dbReference>
<dbReference type="AlphaFoldDB" id="H2CLL1"/>
<evidence type="ECO:0000259" key="1">
    <source>
        <dbReference type="Pfam" id="PF13614"/>
    </source>
</evidence>
<dbReference type="HOGENOM" id="CLU_037612_1_4_12"/>
<feature type="domain" description="AAA" evidence="1">
    <location>
        <begin position="1"/>
        <end position="183"/>
    </location>
</feature>
<dbReference type="Proteomes" id="UP000005737">
    <property type="component" value="Unassembled WGS sequence"/>
</dbReference>
<accession>H2CLL1</accession>
<dbReference type="Gene3D" id="3.40.50.300">
    <property type="entry name" value="P-loop containing nucleotide triphosphate hydrolases"/>
    <property type="match status" value="1"/>
</dbReference>
<dbReference type="InterPro" id="IPR025669">
    <property type="entry name" value="AAA_dom"/>
</dbReference>
<dbReference type="EMBL" id="JH597775">
    <property type="protein sequence ID" value="EHQ04622.1"/>
    <property type="molecule type" value="Genomic_DNA"/>
</dbReference>
<dbReference type="PANTHER" id="PTHR13696">
    <property type="entry name" value="P-LOOP CONTAINING NUCLEOSIDE TRIPHOSPHATE HYDROLASE"/>
    <property type="match status" value="1"/>
</dbReference>